<feature type="region of interest" description="Disordered" evidence="9">
    <location>
        <begin position="229"/>
        <end position="250"/>
    </location>
</feature>
<evidence type="ECO:0000256" key="6">
    <source>
        <dbReference type="ARBA" id="ARBA00022759"/>
    </source>
</evidence>
<name>A0A085MUF4_9BILA</name>
<dbReference type="InterPro" id="IPR036397">
    <property type="entry name" value="RNaseH_sf"/>
</dbReference>
<feature type="domain" description="Reverse transcriptase" evidence="10">
    <location>
        <begin position="489"/>
        <end position="753"/>
    </location>
</feature>
<evidence type="ECO:0000256" key="1">
    <source>
        <dbReference type="ARBA" id="ARBA00012493"/>
    </source>
</evidence>
<dbReference type="InterPro" id="IPR055469">
    <property type="entry name" value="DUF7041"/>
</dbReference>
<dbReference type="EC" id="2.7.7.49" evidence="1"/>
<dbReference type="InterPro" id="IPR050951">
    <property type="entry name" value="Retrovirus_Pol_polyprotein"/>
</dbReference>
<keyword evidence="5" id="KW-0540">Nuclease</keyword>
<keyword evidence="3" id="KW-0808">Transferase</keyword>
<dbReference type="InterPro" id="IPR000477">
    <property type="entry name" value="RT_dom"/>
</dbReference>
<dbReference type="GO" id="GO:0006508">
    <property type="term" value="P:proteolysis"/>
    <property type="evidence" value="ECO:0007669"/>
    <property type="project" value="UniProtKB-KW"/>
</dbReference>
<dbReference type="GO" id="GO:0004519">
    <property type="term" value="F:endonuclease activity"/>
    <property type="evidence" value="ECO:0007669"/>
    <property type="project" value="UniProtKB-KW"/>
</dbReference>
<feature type="compositionally biased region" description="Basic residues" evidence="9">
    <location>
        <begin position="231"/>
        <end position="247"/>
    </location>
</feature>
<dbReference type="Gene3D" id="1.10.340.70">
    <property type="match status" value="1"/>
</dbReference>
<dbReference type="InterPro" id="IPR043128">
    <property type="entry name" value="Rev_trsase/Diguanyl_cyclase"/>
</dbReference>
<dbReference type="Gene3D" id="3.30.420.10">
    <property type="entry name" value="Ribonuclease H-like superfamily/Ribonuclease H"/>
    <property type="match status" value="1"/>
</dbReference>
<keyword evidence="6" id="KW-0255">Endonuclease</keyword>
<dbReference type="SUPFAM" id="SSF56672">
    <property type="entry name" value="DNA/RNA polymerases"/>
    <property type="match status" value="2"/>
</dbReference>
<dbReference type="FunFam" id="3.10.10.10:FF:000007">
    <property type="entry name" value="Retrovirus-related Pol polyprotein from transposon 17.6-like Protein"/>
    <property type="match status" value="1"/>
</dbReference>
<dbReference type="AlphaFoldDB" id="A0A085MUF4"/>
<dbReference type="Pfam" id="PF00665">
    <property type="entry name" value="rve"/>
    <property type="match status" value="1"/>
</dbReference>
<evidence type="ECO:0000256" key="7">
    <source>
        <dbReference type="ARBA" id="ARBA00022801"/>
    </source>
</evidence>
<evidence type="ECO:0000256" key="4">
    <source>
        <dbReference type="ARBA" id="ARBA00022695"/>
    </source>
</evidence>
<sequence>MATTSGDPLSEFPLQQDCPLQAEQNASSQVNALRFELPQFDLEAIDTWLLMCENLLHDAGVVRQDTMFRKILAKLPAQYFRMVKHLVLQQPLAVDCFDQLKTCLRDRLGLAPSERLRKPEHLPPSLGDMKPSQLYGQLEQLYPNDVDHEIVREMFLKRLPLSISILCREKLKSHQLAQVAYMADAHFPLQSDYTASTLIAQAAVEDVPFASSSDLLVAAAGLHAPLGRSTAPRRRWQPARVRGHRRQPRSERLSDFVDRWCRIHQRYGPQARNCLGDSAAIGNGYNSPLLFVRDVTGRRFLVDSGSEVSILPAQPSGPHRPLPGGPKLKAANGTTIDVFQTGRHEILDLGFGRTYPFKFVVAAVPNAILGAEFLRQHGLIPDLKAARLRDGVTFLSATCSHCRRKAAARLVHAKLEHNSDVPIDGPSFQHVRNTPMFLSLADTPGEFPAVTMPAIQHCIQTRGPPAYARPRRLVPAELDAAKRELDELVRRGILVPSQSQWASPIHLVPKDKGNCYRMGGCYERLNAITLPDRYPIPDIQTFADHLHGATIFSKIDLARAFAQIRMSPEDQQKTAITTPFGLYEYTRMPFGLRNAAQTFQRLMDSVFRGLPRVFVYIDDILVFSRSAQEHRADLQAVSQRLQKYRLTIRPDKCVFGKPQVQFLGFQLSDAGLTPLPEKAWSSTTTAFCRTLVFRGLPRVFVYIDDILVFSRSAEEHRADLQAVFQRLQKYRLTIRPDKCVFRKPQVQFLGFQLSDAGLTPLPEKVSDLINLSPPQNIADCRRFLGMVNYYHRFLPNLASTLLPLHQLANQPKRQPFQWLPEHGAAFQEAKQRLAQASTLAFPCSQVPTQVIADASDSAVGAVIQQRHGNRWVPVASHSRKLSTSQLKWSTGDKELFALFSAVRRFRHLLEGQQDLQFCTDHKPLTHAFTAKSERSARVQRQLAFLSEFSTNIHHIGGAHNVVSYCLSRPPQTVNSTSYDVSCTDSKQLAEQQHSCPDVDALAANRSLVVEHRTIEGTSAQLLVDVSTGTSRPLVPRCLRRAIFDRFHSIHHPGIRATKRLLTERFVWQNMCSDIAFWWNTCLRCQSSKVGRHQRTQLLRPPVPSSRFEALHVDLVGPLPCSRGYQYIFTIVDRCRRYPEAIPLKDATATECARALLSWISRFGICLRLTSDRGRQFISDVWRELCQLLGIQSHTTLAYEPQQNGLVERMHRDLKASLMATLQGDPNWADTLPVVLMGMRAPFKPDIGTSAAKVVLGETDPQTSRPVL</sequence>
<gene>
    <name evidence="12" type="ORF">M514_26986</name>
</gene>
<dbReference type="GO" id="GO:0008233">
    <property type="term" value="F:peptidase activity"/>
    <property type="evidence" value="ECO:0007669"/>
    <property type="project" value="UniProtKB-KW"/>
</dbReference>
<dbReference type="Gene3D" id="3.30.70.270">
    <property type="match status" value="3"/>
</dbReference>
<dbReference type="PANTHER" id="PTHR37984">
    <property type="entry name" value="PROTEIN CBG26694"/>
    <property type="match status" value="1"/>
</dbReference>
<dbReference type="InterPro" id="IPR012337">
    <property type="entry name" value="RNaseH-like_sf"/>
</dbReference>
<dbReference type="InterPro" id="IPR041373">
    <property type="entry name" value="RT_RNaseH"/>
</dbReference>
<dbReference type="FunFam" id="3.30.70.270:FF:000020">
    <property type="entry name" value="Transposon Tf2-6 polyprotein-like Protein"/>
    <property type="match status" value="1"/>
</dbReference>
<dbReference type="InterPro" id="IPR041588">
    <property type="entry name" value="Integrase_H2C2"/>
</dbReference>
<dbReference type="InterPro" id="IPR001584">
    <property type="entry name" value="Integrase_cat-core"/>
</dbReference>
<dbReference type="PANTHER" id="PTHR37984:SF5">
    <property type="entry name" value="PROTEIN NYNRIN-LIKE"/>
    <property type="match status" value="1"/>
</dbReference>
<accession>A0A085MUF4</accession>
<keyword evidence="8" id="KW-0695">RNA-directed DNA polymerase</keyword>
<evidence type="ECO:0000256" key="8">
    <source>
        <dbReference type="ARBA" id="ARBA00022918"/>
    </source>
</evidence>
<evidence type="ECO:0000259" key="11">
    <source>
        <dbReference type="PROSITE" id="PS50994"/>
    </source>
</evidence>
<protein>
    <recommendedName>
        <fullName evidence="1">RNA-directed DNA polymerase</fullName>
        <ecNumber evidence="1">2.7.7.49</ecNumber>
    </recommendedName>
</protein>
<dbReference type="InterPro" id="IPR021109">
    <property type="entry name" value="Peptidase_aspartic_dom_sf"/>
</dbReference>
<dbReference type="GO" id="GO:0003676">
    <property type="term" value="F:nucleic acid binding"/>
    <property type="evidence" value="ECO:0007669"/>
    <property type="project" value="InterPro"/>
</dbReference>
<evidence type="ECO:0000256" key="3">
    <source>
        <dbReference type="ARBA" id="ARBA00022679"/>
    </source>
</evidence>
<dbReference type="Pfam" id="PF00078">
    <property type="entry name" value="RVT_1"/>
    <property type="match status" value="2"/>
</dbReference>
<dbReference type="Pfam" id="PF23055">
    <property type="entry name" value="DUF7041"/>
    <property type="match status" value="1"/>
</dbReference>
<dbReference type="PROSITE" id="PS50994">
    <property type="entry name" value="INTEGRASE"/>
    <property type="match status" value="1"/>
</dbReference>
<keyword evidence="7" id="KW-0378">Hydrolase</keyword>
<dbReference type="GO" id="GO:0015074">
    <property type="term" value="P:DNA integration"/>
    <property type="evidence" value="ECO:0007669"/>
    <property type="project" value="InterPro"/>
</dbReference>
<evidence type="ECO:0000256" key="5">
    <source>
        <dbReference type="ARBA" id="ARBA00022722"/>
    </source>
</evidence>
<evidence type="ECO:0000256" key="9">
    <source>
        <dbReference type="SAM" id="MobiDB-lite"/>
    </source>
</evidence>
<evidence type="ECO:0000313" key="12">
    <source>
        <dbReference type="EMBL" id="KFD60850.1"/>
    </source>
</evidence>
<dbReference type="CDD" id="cd01647">
    <property type="entry name" value="RT_LTR"/>
    <property type="match status" value="1"/>
</dbReference>
<dbReference type="CDD" id="cd09274">
    <property type="entry name" value="RNase_HI_RT_Ty3"/>
    <property type="match status" value="1"/>
</dbReference>
<dbReference type="SUPFAM" id="SSF53098">
    <property type="entry name" value="Ribonuclease H-like"/>
    <property type="match status" value="1"/>
</dbReference>
<dbReference type="GO" id="GO:0042575">
    <property type="term" value="C:DNA polymerase complex"/>
    <property type="evidence" value="ECO:0007669"/>
    <property type="project" value="UniProtKB-ARBA"/>
</dbReference>
<dbReference type="Pfam" id="PF17921">
    <property type="entry name" value="Integrase_H2C2"/>
    <property type="match status" value="1"/>
</dbReference>
<evidence type="ECO:0000256" key="2">
    <source>
        <dbReference type="ARBA" id="ARBA00022670"/>
    </source>
</evidence>
<evidence type="ECO:0000259" key="10">
    <source>
        <dbReference type="PROSITE" id="PS50878"/>
    </source>
</evidence>
<organism evidence="12">
    <name type="scientific">Trichuris suis</name>
    <name type="common">pig whipworm</name>
    <dbReference type="NCBI Taxonomy" id="68888"/>
    <lineage>
        <taxon>Eukaryota</taxon>
        <taxon>Metazoa</taxon>
        <taxon>Ecdysozoa</taxon>
        <taxon>Nematoda</taxon>
        <taxon>Enoplea</taxon>
        <taxon>Dorylaimia</taxon>
        <taxon>Trichinellida</taxon>
        <taxon>Trichuridae</taxon>
        <taxon>Trichuris</taxon>
    </lineage>
</organism>
<keyword evidence="4" id="KW-0548">Nucleotidyltransferase</keyword>
<dbReference type="InterPro" id="IPR043502">
    <property type="entry name" value="DNA/RNA_pol_sf"/>
</dbReference>
<reference evidence="12" key="1">
    <citation type="journal article" date="2014" name="Nat. Genet.">
        <title>Genome and transcriptome of the porcine whipworm Trichuris suis.</title>
        <authorList>
            <person name="Jex A.R."/>
            <person name="Nejsum P."/>
            <person name="Schwarz E.M."/>
            <person name="Hu L."/>
            <person name="Young N.D."/>
            <person name="Hall R.S."/>
            <person name="Korhonen P.K."/>
            <person name="Liao S."/>
            <person name="Thamsborg S."/>
            <person name="Xia J."/>
            <person name="Xu P."/>
            <person name="Wang S."/>
            <person name="Scheerlinck J.P."/>
            <person name="Hofmann A."/>
            <person name="Sternberg P.W."/>
            <person name="Wang J."/>
            <person name="Gasser R.B."/>
        </authorList>
    </citation>
    <scope>NUCLEOTIDE SEQUENCE [LARGE SCALE GENOMIC DNA]</scope>
    <source>
        <strain evidence="12">DCEP-RM93F</strain>
    </source>
</reference>
<dbReference type="EMBL" id="KL367645">
    <property type="protein sequence ID" value="KFD60850.1"/>
    <property type="molecule type" value="Genomic_DNA"/>
</dbReference>
<dbReference type="PROSITE" id="PS50878">
    <property type="entry name" value="RT_POL"/>
    <property type="match status" value="1"/>
</dbReference>
<dbReference type="Gene3D" id="3.10.10.10">
    <property type="entry name" value="HIV Type 1 Reverse Transcriptase, subunit A, domain 1"/>
    <property type="match status" value="1"/>
</dbReference>
<feature type="domain" description="Integrase catalytic" evidence="11">
    <location>
        <begin position="1099"/>
        <end position="1258"/>
    </location>
</feature>
<dbReference type="Pfam" id="PF17917">
    <property type="entry name" value="RT_RNaseH"/>
    <property type="match status" value="1"/>
</dbReference>
<dbReference type="Proteomes" id="UP000030758">
    <property type="component" value="Unassembled WGS sequence"/>
</dbReference>
<keyword evidence="2" id="KW-0645">Protease</keyword>
<dbReference type="FunFam" id="3.30.70.270:FF:000003">
    <property type="entry name" value="Transposon Ty3-G Gag-Pol polyprotein"/>
    <property type="match status" value="1"/>
</dbReference>
<dbReference type="GO" id="GO:0003964">
    <property type="term" value="F:RNA-directed DNA polymerase activity"/>
    <property type="evidence" value="ECO:0007669"/>
    <property type="project" value="UniProtKB-KW"/>
</dbReference>
<proteinExistence type="predicted"/>
<dbReference type="SUPFAM" id="SSF50630">
    <property type="entry name" value="Acid proteases"/>
    <property type="match status" value="1"/>
</dbReference>